<keyword evidence="2" id="KW-1185">Reference proteome</keyword>
<dbReference type="PANTHER" id="PTHR32026:SF23">
    <property type="entry name" value="METHYLTRANSFERASE-LIKE PROTEIN 24"/>
    <property type="match status" value="1"/>
</dbReference>
<sequence>MDCHFQSKISGPLKEDFFLSLSAGELLCGAGFRWKSINTLFWSLRCFVHQPLEGQMGLCGLLIQVYKYITLPQNDTKIYLKHPLKNVRIEVVIYLFFHIVTNSNWLNCSLGCFRQFQMSEVFCLYLYSLDGKDAAFLDTMLYAGCEVHRFDPSGRGSRELASIKNHRAWLDWRNPHRHAGLVGNVQHRLLDIMDSLGHTMVDVLRMDLESAEWRILESWIKDGTLRRINQLILTIHMQWAGFEVGGAEEEVVRFWYSVLRTLRISGLQLVHSAHGPGHIVLRHKLANSHSSYTLSWIRTSEQPR</sequence>
<evidence type="ECO:0000313" key="2">
    <source>
        <dbReference type="Proteomes" id="UP000472262"/>
    </source>
</evidence>
<dbReference type="InParanoid" id="A0A672S1U4"/>
<dbReference type="AlphaFoldDB" id="A0A672S1U4"/>
<dbReference type="InterPro" id="IPR026913">
    <property type="entry name" value="METTL24"/>
</dbReference>
<accession>A0A672S1U4</accession>
<protein>
    <submittedName>
        <fullName evidence="1">Uncharacterized protein</fullName>
    </submittedName>
</protein>
<organism evidence="1 2">
    <name type="scientific">Sinocyclocheilus grahami</name>
    <name type="common">Dianchi golden-line fish</name>
    <name type="synonym">Barbus grahami</name>
    <dbReference type="NCBI Taxonomy" id="75366"/>
    <lineage>
        <taxon>Eukaryota</taxon>
        <taxon>Metazoa</taxon>
        <taxon>Chordata</taxon>
        <taxon>Craniata</taxon>
        <taxon>Vertebrata</taxon>
        <taxon>Euteleostomi</taxon>
        <taxon>Actinopterygii</taxon>
        <taxon>Neopterygii</taxon>
        <taxon>Teleostei</taxon>
        <taxon>Ostariophysi</taxon>
        <taxon>Cypriniformes</taxon>
        <taxon>Cyprinidae</taxon>
        <taxon>Cyprininae</taxon>
        <taxon>Sinocyclocheilus</taxon>
    </lineage>
</organism>
<dbReference type="Ensembl" id="ENSSGRT00000101151.1">
    <property type="protein sequence ID" value="ENSSGRP00000095048.1"/>
    <property type="gene ID" value="ENSSGRG00000047540.1"/>
</dbReference>
<reference evidence="1" key="1">
    <citation type="submission" date="2025-08" db="UniProtKB">
        <authorList>
            <consortium name="Ensembl"/>
        </authorList>
    </citation>
    <scope>IDENTIFICATION</scope>
</reference>
<name>A0A672S1U4_SINGR</name>
<evidence type="ECO:0000313" key="1">
    <source>
        <dbReference type="Ensembl" id="ENSSGRP00000095048.1"/>
    </source>
</evidence>
<dbReference type="PANTHER" id="PTHR32026">
    <property type="entry name" value="METHYLTRANSFERASE-LIKE PROTEIN 24"/>
    <property type="match status" value="1"/>
</dbReference>
<dbReference type="Proteomes" id="UP000472262">
    <property type="component" value="Unassembled WGS sequence"/>
</dbReference>
<dbReference type="FunCoup" id="A0A672S1U4">
    <property type="interactions" value="60"/>
</dbReference>
<reference evidence="1" key="2">
    <citation type="submission" date="2025-09" db="UniProtKB">
        <authorList>
            <consortium name="Ensembl"/>
        </authorList>
    </citation>
    <scope>IDENTIFICATION</scope>
</reference>
<proteinExistence type="predicted"/>